<evidence type="ECO:0000256" key="1">
    <source>
        <dbReference type="SAM" id="Coils"/>
    </source>
</evidence>
<evidence type="ECO:0000313" key="2">
    <source>
        <dbReference type="EMBL" id="QGG54093.1"/>
    </source>
</evidence>
<reference evidence="2 4" key="1">
    <citation type="submission" date="2019-11" db="EMBL/GenBank/DDBJ databases">
        <title>Whole Genome Sequencing and Comparative Genomic Analyses of Lysinibacillus pakistanensis LZH-9, a Halotolerant Strain with Excellent COD Removal Capability.</title>
        <authorList>
            <person name="Zhou H."/>
        </authorList>
    </citation>
    <scope>NUCLEOTIDE SEQUENCE [LARGE SCALE GENOMIC DNA]</scope>
    <source>
        <strain evidence="2 4">LZH-9</strain>
        <plasmid evidence="2 4">unnamed</plasmid>
    </source>
</reference>
<keyword evidence="2" id="KW-0614">Plasmid</keyword>
<dbReference type="EMBL" id="CP045836">
    <property type="protein sequence ID" value="QGG54147.1"/>
    <property type="molecule type" value="Genomic_DNA"/>
</dbReference>
<sequence length="62" mass="7396">MTGSAYIAKQAIEVIEKLEEELRILRQEHIELQRQLETRLEAESETFKHITRKTLKDEQETN</sequence>
<keyword evidence="4" id="KW-1185">Reference proteome</keyword>
<dbReference type="EMBL" id="CP045836">
    <property type="protein sequence ID" value="QGG54093.1"/>
    <property type="molecule type" value="Genomic_DNA"/>
</dbReference>
<keyword evidence="1" id="KW-0175">Coiled coil</keyword>
<geneLocation type="plasmid" evidence="2 4">
    <name>unnamed</name>
</geneLocation>
<proteinExistence type="predicted"/>
<dbReference type="RefSeq" id="WP_139535944.1">
    <property type="nucleotide sequence ID" value="NZ_CP045836.1"/>
</dbReference>
<feature type="coiled-coil region" evidence="1">
    <location>
        <begin position="8"/>
        <end position="35"/>
    </location>
</feature>
<organism evidence="2 4">
    <name type="scientific">Lysinibacillus pakistanensis</name>
    <dbReference type="NCBI Taxonomy" id="759811"/>
    <lineage>
        <taxon>Bacteria</taxon>
        <taxon>Bacillati</taxon>
        <taxon>Bacillota</taxon>
        <taxon>Bacilli</taxon>
        <taxon>Bacillales</taxon>
        <taxon>Bacillaceae</taxon>
        <taxon>Lysinibacillus</taxon>
    </lineage>
</organism>
<accession>A0ABX6DGZ6</accession>
<dbReference type="Proteomes" id="UP000373269">
    <property type="component" value="Plasmid unnamed"/>
</dbReference>
<protein>
    <submittedName>
        <fullName evidence="2">Uncharacterized protein</fullName>
    </submittedName>
</protein>
<name>A0ABX6DGZ6_9BACI</name>
<evidence type="ECO:0000313" key="3">
    <source>
        <dbReference type="EMBL" id="QGG54147.1"/>
    </source>
</evidence>
<gene>
    <name evidence="2" type="ORF">GDS87_24545</name>
    <name evidence="3" type="ORF">GDS87_24825</name>
</gene>
<evidence type="ECO:0000313" key="4">
    <source>
        <dbReference type="Proteomes" id="UP000373269"/>
    </source>
</evidence>